<dbReference type="Pfam" id="PF04940">
    <property type="entry name" value="BLUF"/>
    <property type="match status" value="1"/>
</dbReference>
<sequence>MRVPSHSINVRLLYVSRAVGPQTTTMTTSILAQAQAHNAVQGITGVLCQGQGFFFQVIEGERSRVNALYRRISADNRHQDVEILHYEEIHERRFGQWSMALVHLSVDDPMVKLQHPDFDPYSASGPQVMQQVLDLLESGQPIRMPAA</sequence>
<dbReference type="AlphaFoldDB" id="A0A2T7UIJ9"/>
<proteinExistence type="predicted"/>
<evidence type="ECO:0000313" key="3">
    <source>
        <dbReference type="Proteomes" id="UP000037507"/>
    </source>
</evidence>
<reference evidence="2" key="1">
    <citation type="submission" date="2017-04" db="EMBL/GenBank/DDBJ databases">
        <title>Unexpected and diverse lifestyles within the genus Limnohabitans.</title>
        <authorList>
            <person name="Kasalicky V."/>
            <person name="Mehrshad M."/>
            <person name="Andrei S.-A."/>
            <person name="Salcher M."/>
            <person name="Kratochvilova H."/>
            <person name="Simek K."/>
            <person name="Ghai R."/>
        </authorList>
    </citation>
    <scope>NUCLEOTIDE SEQUENCE [LARGE SCALE GENOMIC DNA]</scope>
    <source>
        <strain evidence="2">II-D5</strain>
    </source>
</reference>
<dbReference type="RefSeq" id="WP_053168860.1">
    <property type="nucleotide sequence ID" value="NZ_LFYT02000001.1"/>
</dbReference>
<dbReference type="InterPro" id="IPR007024">
    <property type="entry name" value="BLUF_domain"/>
</dbReference>
<dbReference type="Proteomes" id="UP000037507">
    <property type="component" value="Unassembled WGS sequence"/>
</dbReference>
<dbReference type="Gene3D" id="3.30.70.100">
    <property type="match status" value="1"/>
</dbReference>
<dbReference type="EMBL" id="LFYT02000001">
    <property type="protein sequence ID" value="PVE44513.1"/>
    <property type="molecule type" value="Genomic_DNA"/>
</dbReference>
<dbReference type="OrthoDB" id="557705at2"/>
<dbReference type="InterPro" id="IPR036046">
    <property type="entry name" value="Acylphosphatase-like_dom_sf"/>
</dbReference>
<accession>A0A2T7UIJ9</accession>
<comment type="caution">
    <text evidence="2">The sequence shown here is derived from an EMBL/GenBank/DDBJ whole genome shotgun (WGS) entry which is preliminary data.</text>
</comment>
<dbReference type="GO" id="GO:0071949">
    <property type="term" value="F:FAD binding"/>
    <property type="evidence" value="ECO:0007669"/>
    <property type="project" value="InterPro"/>
</dbReference>
<protein>
    <recommendedName>
        <fullName evidence="1">BLUF domain-containing protein</fullName>
    </recommendedName>
</protein>
<organism evidence="2 3">
    <name type="scientific">Limnohabitans planktonicus II-D5</name>
    <dbReference type="NCBI Taxonomy" id="1293045"/>
    <lineage>
        <taxon>Bacteria</taxon>
        <taxon>Pseudomonadati</taxon>
        <taxon>Pseudomonadota</taxon>
        <taxon>Betaproteobacteria</taxon>
        <taxon>Burkholderiales</taxon>
        <taxon>Comamonadaceae</taxon>
        <taxon>Limnohabitans</taxon>
    </lineage>
</organism>
<gene>
    <name evidence="2" type="ORF">H663_000370</name>
</gene>
<dbReference type="PROSITE" id="PS50925">
    <property type="entry name" value="BLUF"/>
    <property type="match status" value="1"/>
</dbReference>
<evidence type="ECO:0000259" key="1">
    <source>
        <dbReference type="PROSITE" id="PS50925"/>
    </source>
</evidence>
<feature type="domain" description="BLUF" evidence="1">
    <location>
        <begin position="9"/>
        <end position="100"/>
    </location>
</feature>
<dbReference type="GO" id="GO:0009882">
    <property type="term" value="F:blue light photoreceptor activity"/>
    <property type="evidence" value="ECO:0007669"/>
    <property type="project" value="InterPro"/>
</dbReference>
<dbReference type="STRING" id="1293045.H663_00820"/>
<name>A0A2T7UIJ9_9BURK</name>
<dbReference type="SMART" id="SM01034">
    <property type="entry name" value="BLUF"/>
    <property type="match status" value="1"/>
</dbReference>
<keyword evidence="3" id="KW-1185">Reference proteome</keyword>
<dbReference type="SUPFAM" id="SSF54975">
    <property type="entry name" value="Acylphosphatase/BLUF domain-like"/>
    <property type="match status" value="1"/>
</dbReference>
<evidence type="ECO:0000313" key="2">
    <source>
        <dbReference type="EMBL" id="PVE44513.1"/>
    </source>
</evidence>